<protein>
    <recommendedName>
        <fullName evidence="4">PH domain-containing protein</fullName>
    </recommendedName>
</protein>
<sequence length="156" mass="16253">MPDVPPEVSQYRFAPAIAARIVGGLLVVLAILLAVATLVVAVAGLSVLVLAAAAAVGVAVVLAVGHLLTRRVAVVRLDAAGYRVRLVRGAGVHAAAWTEVQEAVTSTPQGLPVVVLKLVDGRTTTLPVTLLDIDREQFVRDLQAHLQRGQGLRPLA</sequence>
<gene>
    <name evidence="2" type="ORF">GCM10023350_34330</name>
</gene>
<accession>A0ABP8Z4X5</accession>
<keyword evidence="3" id="KW-1185">Reference proteome</keyword>
<evidence type="ECO:0000313" key="3">
    <source>
        <dbReference type="Proteomes" id="UP001499882"/>
    </source>
</evidence>
<keyword evidence="1" id="KW-0472">Membrane</keyword>
<feature type="transmembrane region" description="Helical" evidence="1">
    <location>
        <begin position="47"/>
        <end position="68"/>
    </location>
</feature>
<evidence type="ECO:0008006" key="4">
    <source>
        <dbReference type="Google" id="ProtNLM"/>
    </source>
</evidence>
<evidence type="ECO:0000313" key="2">
    <source>
        <dbReference type="EMBL" id="GAA4746750.1"/>
    </source>
</evidence>
<keyword evidence="1" id="KW-1133">Transmembrane helix</keyword>
<proteinExistence type="predicted"/>
<keyword evidence="1" id="KW-0812">Transmembrane</keyword>
<feature type="transmembrane region" description="Helical" evidence="1">
    <location>
        <begin position="21"/>
        <end position="41"/>
    </location>
</feature>
<dbReference type="RefSeq" id="WP_345528112.1">
    <property type="nucleotide sequence ID" value="NZ_BAABKN010000023.1"/>
</dbReference>
<reference evidence="3" key="1">
    <citation type="journal article" date="2019" name="Int. J. Syst. Evol. Microbiol.">
        <title>The Global Catalogue of Microorganisms (GCM) 10K type strain sequencing project: providing services to taxonomists for standard genome sequencing and annotation.</title>
        <authorList>
            <consortium name="The Broad Institute Genomics Platform"/>
            <consortium name="The Broad Institute Genome Sequencing Center for Infectious Disease"/>
            <person name="Wu L."/>
            <person name="Ma J."/>
        </authorList>
    </citation>
    <scope>NUCLEOTIDE SEQUENCE [LARGE SCALE GENOMIC DNA]</scope>
    <source>
        <strain evidence="3">JCM 18532</strain>
    </source>
</reference>
<name>A0ABP8Z4X5_9ACTN</name>
<organism evidence="2 3">
    <name type="scientific">Nocardioides endophyticus</name>
    <dbReference type="NCBI Taxonomy" id="1353775"/>
    <lineage>
        <taxon>Bacteria</taxon>
        <taxon>Bacillati</taxon>
        <taxon>Actinomycetota</taxon>
        <taxon>Actinomycetes</taxon>
        <taxon>Propionibacteriales</taxon>
        <taxon>Nocardioidaceae</taxon>
        <taxon>Nocardioides</taxon>
    </lineage>
</organism>
<dbReference type="EMBL" id="BAABKN010000023">
    <property type="protein sequence ID" value="GAA4746750.1"/>
    <property type="molecule type" value="Genomic_DNA"/>
</dbReference>
<evidence type="ECO:0000256" key="1">
    <source>
        <dbReference type="SAM" id="Phobius"/>
    </source>
</evidence>
<comment type="caution">
    <text evidence="2">The sequence shown here is derived from an EMBL/GenBank/DDBJ whole genome shotgun (WGS) entry which is preliminary data.</text>
</comment>
<dbReference type="Proteomes" id="UP001499882">
    <property type="component" value="Unassembled WGS sequence"/>
</dbReference>